<dbReference type="InterPro" id="IPR027417">
    <property type="entry name" value="P-loop_NTPase"/>
</dbReference>
<dbReference type="STRING" id="1227482.C469_00445"/>
<organism evidence="3 4">
    <name type="scientific">Halorubrum lipolyticum DSM 21995</name>
    <dbReference type="NCBI Taxonomy" id="1227482"/>
    <lineage>
        <taxon>Archaea</taxon>
        <taxon>Methanobacteriati</taxon>
        <taxon>Methanobacteriota</taxon>
        <taxon>Stenosarchaea group</taxon>
        <taxon>Halobacteria</taxon>
        <taxon>Halobacteriales</taxon>
        <taxon>Haloferacaceae</taxon>
        <taxon>Halorubrum</taxon>
    </lineage>
</organism>
<gene>
    <name evidence="3" type="ORF">C469_00445</name>
</gene>
<evidence type="ECO:0000313" key="3">
    <source>
        <dbReference type="EMBL" id="EMA64679.1"/>
    </source>
</evidence>
<keyword evidence="1" id="KW-0812">Transmembrane</keyword>
<comment type="caution">
    <text evidence="3">The sequence shown here is derived from an EMBL/GenBank/DDBJ whole genome shotgun (WGS) entry which is preliminary data.</text>
</comment>
<dbReference type="PATRIC" id="fig|1227482.3.peg.93"/>
<proteinExistence type="predicted"/>
<dbReference type="Pfam" id="PF07693">
    <property type="entry name" value="KAP_NTPase"/>
    <property type="match status" value="1"/>
</dbReference>
<evidence type="ECO:0000259" key="2">
    <source>
        <dbReference type="Pfam" id="PF07693"/>
    </source>
</evidence>
<dbReference type="InterPro" id="IPR052754">
    <property type="entry name" value="NTPase_KAP_P-loop"/>
</dbReference>
<dbReference type="Gene3D" id="3.40.50.300">
    <property type="entry name" value="P-loop containing nucleotide triphosphate hydrolases"/>
    <property type="match status" value="1"/>
</dbReference>
<evidence type="ECO:0000313" key="4">
    <source>
        <dbReference type="Proteomes" id="UP000011650"/>
    </source>
</evidence>
<feature type="transmembrane region" description="Helical" evidence="1">
    <location>
        <begin position="175"/>
        <end position="193"/>
    </location>
</feature>
<sequence>MSDDSDDDSFPKFGLNSDTSSYEDYLGFEPYVIAVKEFITSGQTKPPLTISIEGDWGSGKTTFLNLLEESLGDEYTSVRFNPWRHEDKEAVWATFALQLVRALKQDANLCERAKFSLQLAWRRYISNTTWWERTKSVAVGISLATPLLVFTALWVHFGWELTFSYLNLSDGPMGIINYTFGTGGFIAVVVGYLEFINRLGIGVGSSIEKNLVAYAADPNYNKKSEFITEFQQDFSDILDIYLEEGERVFVFIDDLDRCSVPRAADLMEAINLLLSDDDQMVFIMGLDRERVAAGVAAKHSEVLSYLDQNQANGDLDYGYQYLEKFIQIPFLVPEPKEEDIENLIRSVNNRESIDESHMTKQWNDIESELEGNLNEIFNMAAPALQGNPRQVKRFGNLFQLRAILAHTEDVLVINDVEDVPDTITLFQLAKFVIISIQWPQLITKIYNDIDALDTLIEVASNDNKVAPADLERWANDRELLELLTYQNDDSRYDIRNKQIGTLLKISPRADRPTKSDSTDNSIARKIDISIFSSNQNRGQLENIFAQIMRDYSEVEIDILPDYYDINSNEKSVLSRAFHGPIWIVEEQIATQPAFKEIVESVPDSSLIIVLERDNLLSIEEIENIANSLPCKNSIAVSSEGELADILSNRIDSLVQNQSEWENWRKEATAARNDYVHGF</sequence>
<evidence type="ECO:0000256" key="1">
    <source>
        <dbReference type="SAM" id="Phobius"/>
    </source>
</evidence>
<dbReference type="InterPro" id="IPR011646">
    <property type="entry name" value="KAP_P-loop"/>
</dbReference>
<keyword evidence="1" id="KW-1133">Transmembrane helix</keyword>
<feature type="transmembrane region" description="Helical" evidence="1">
    <location>
        <begin position="137"/>
        <end position="155"/>
    </location>
</feature>
<accession>M0P571</accession>
<dbReference type="AlphaFoldDB" id="M0P571"/>
<dbReference type="SUPFAM" id="SSF52540">
    <property type="entry name" value="P-loop containing nucleoside triphosphate hydrolases"/>
    <property type="match status" value="1"/>
</dbReference>
<dbReference type="RefSeq" id="WP_008002830.1">
    <property type="nucleotide sequence ID" value="NZ_AOJG01000001.1"/>
</dbReference>
<keyword evidence="1" id="KW-0472">Membrane</keyword>
<dbReference type="EMBL" id="AOJG01000001">
    <property type="protein sequence ID" value="EMA64679.1"/>
    <property type="molecule type" value="Genomic_DNA"/>
</dbReference>
<feature type="domain" description="KAP NTPase" evidence="2">
    <location>
        <begin position="29"/>
        <end position="401"/>
    </location>
</feature>
<dbReference type="PANTHER" id="PTHR22674">
    <property type="entry name" value="NTPASE, KAP FAMILY P-LOOP DOMAIN-CONTAINING 1"/>
    <property type="match status" value="1"/>
</dbReference>
<name>M0P571_9EURY</name>
<protein>
    <recommendedName>
        <fullName evidence="2">KAP NTPase domain-containing protein</fullName>
    </recommendedName>
</protein>
<dbReference type="Proteomes" id="UP000011650">
    <property type="component" value="Unassembled WGS sequence"/>
</dbReference>
<reference evidence="3 4" key="1">
    <citation type="journal article" date="2014" name="PLoS Genet.">
        <title>Phylogenetically driven sequencing of extremely halophilic archaea reveals strategies for static and dynamic osmo-response.</title>
        <authorList>
            <person name="Becker E.A."/>
            <person name="Seitzer P.M."/>
            <person name="Tritt A."/>
            <person name="Larsen D."/>
            <person name="Krusor M."/>
            <person name="Yao A.I."/>
            <person name="Wu D."/>
            <person name="Madern D."/>
            <person name="Eisen J.A."/>
            <person name="Darling A.E."/>
            <person name="Facciotti M.T."/>
        </authorList>
    </citation>
    <scope>NUCLEOTIDE SEQUENCE [LARGE SCALE GENOMIC DNA]</scope>
    <source>
        <strain evidence="3 4">DSM 21995</strain>
    </source>
</reference>
<keyword evidence="4" id="KW-1185">Reference proteome</keyword>
<dbReference type="OrthoDB" id="146963at2157"/>
<dbReference type="PANTHER" id="PTHR22674:SF6">
    <property type="entry name" value="NTPASE KAP FAMILY P-LOOP DOMAIN-CONTAINING PROTEIN 1"/>
    <property type="match status" value="1"/>
</dbReference>